<dbReference type="AlphaFoldDB" id="A0AAV9JDB7"/>
<sequence length="228" mass="24782">MEAANFVMYLCTAEKSACGRVSGFGGSASSDLNNDDVLTIEDIYKEDISLTYIYDLDGEFVASNVTVDLDGVSPQIVQSNAVEGDPDDEDCEGGTGNEGATTTHWFRDAGLLIMPQECAAGFLLGEAAKSGEVCRILELATKKLRNDAKSDPSVDNLAQLCRDMVLKYRDEVSITVLMKLGLKLWRLSLVEEAIRTIDETEEVPLEVLEAICGATDTFGFEKLAGRQF</sequence>
<evidence type="ECO:0000313" key="2">
    <source>
        <dbReference type="EMBL" id="KAK4542829.1"/>
    </source>
</evidence>
<proteinExistence type="predicted"/>
<organism evidence="2 3">
    <name type="scientific">Oleoguttula mirabilis</name>
    <dbReference type="NCBI Taxonomy" id="1507867"/>
    <lineage>
        <taxon>Eukaryota</taxon>
        <taxon>Fungi</taxon>
        <taxon>Dikarya</taxon>
        <taxon>Ascomycota</taxon>
        <taxon>Pezizomycotina</taxon>
        <taxon>Dothideomycetes</taxon>
        <taxon>Dothideomycetidae</taxon>
        <taxon>Mycosphaerellales</taxon>
        <taxon>Teratosphaeriaceae</taxon>
        <taxon>Oleoguttula</taxon>
    </lineage>
</organism>
<accession>A0AAV9JDB7</accession>
<dbReference type="EMBL" id="JAVFHQ010000038">
    <property type="protein sequence ID" value="KAK4542829.1"/>
    <property type="molecule type" value="Genomic_DNA"/>
</dbReference>
<gene>
    <name evidence="2" type="ORF">LTR36_006205</name>
</gene>
<comment type="caution">
    <text evidence="2">The sequence shown here is derived from an EMBL/GenBank/DDBJ whole genome shotgun (WGS) entry which is preliminary data.</text>
</comment>
<evidence type="ECO:0000313" key="3">
    <source>
        <dbReference type="Proteomes" id="UP001324427"/>
    </source>
</evidence>
<name>A0AAV9JDB7_9PEZI</name>
<reference evidence="2 3" key="1">
    <citation type="submission" date="2021-11" db="EMBL/GenBank/DDBJ databases">
        <title>Black yeast isolated from Biological Soil Crust.</title>
        <authorList>
            <person name="Kurbessoian T."/>
        </authorList>
    </citation>
    <scope>NUCLEOTIDE SEQUENCE [LARGE SCALE GENOMIC DNA]</scope>
    <source>
        <strain evidence="2 3">CCFEE 5522</strain>
    </source>
</reference>
<keyword evidence="3" id="KW-1185">Reference proteome</keyword>
<protein>
    <submittedName>
        <fullName evidence="2">Uncharacterized protein</fullName>
    </submittedName>
</protein>
<feature type="region of interest" description="Disordered" evidence="1">
    <location>
        <begin position="80"/>
        <end position="99"/>
    </location>
</feature>
<dbReference type="Proteomes" id="UP001324427">
    <property type="component" value="Unassembled WGS sequence"/>
</dbReference>
<evidence type="ECO:0000256" key="1">
    <source>
        <dbReference type="SAM" id="MobiDB-lite"/>
    </source>
</evidence>